<dbReference type="EMBL" id="JBBNAE010000011">
    <property type="protein sequence ID" value="KAK9085404.1"/>
    <property type="molecule type" value="Genomic_DNA"/>
</dbReference>
<dbReference type="AlphaFoldDB" id="A0AAP0EA82"/>
<reference evidence="2 3" key="1">
    <citation type="submission" date="2024-01" db="EMBL/GenBank/DDBJ databases">
        <title>Genome assemblies of Stephania.</title>
        <authorList>
            <person name="Yang L."/>
        </authorList>
    </citation>
    <scope>NUCLEOTIDE SEQUENCE [LARGE SCALE GENOMIC DNA]</scope>
    <source>
        <strain evidence="2">QJT</strain>
        <tissue evidence="2">Leaf</tissue>
    </source>
</reference>
<organism evidence="2 3">
    <name type="scientific">Stephania japonica</name>
    <dbReference type="NCBI Taxonomy" id="461633"/>
    <lineage>
        <taxon>Eukaryota</taxon>
        <taxon>Viridiplantae</taxon>
        <taxon>Streptophyta</taxon>
        <taxon>Embryophyta</taxon>
        <taxon>Tracheophyta</taxon>
        <taxon>Spermatophyta</taxon>
        <taxon>Magnoliopsida</taxon>
        <taxon>Ranunculales</taxon>
        <taxon>Menispermaceae</taxon>
        <taxon>Menispermoideae</taxon>
        <taxon>Cissampelideae</taxon>
        <taxon>Stephania</taxon>
    </lineage>
</organism>
<accession>A0AAP0EA82</accession>
<keyword evidence="1" id="KW-1133">Transmembrane helix</keyword>
<evidence type="ECO:0000313" key="3">
    <source>
        <dbReference type="Proteomes" id="UP001417504"/>
    </source>
</evidence>
<keyword evidence="1" id="KW-0472">Membrane</keyword>
<sequence>MRESGRRMRASSWGQGARGRYVDEIRIEEYKVKRCLDNGRDYGENHRNSLDGPLANEQNMDQDELHQNKVFLRNHIPVKVALIGYVMFAVISTIVIPICSHSSNSSGNEKA</sequence>
<evidence type="ECO:0000256" key="1">
    <source>
        <dbReference type="SAM" id="Phobius"/>
    </source>
</evidence>
<comment type="caution">
    <text evidence="2">The sequence shown here is derived from an EMBL/GenBank/DDBJ whole genome shotgun (WGS) entry which is preliminary data.</text>
</comment>
<gene>
    <name evidence="2" type="ORF">Sjap_025815</name>
</gene>
<keyword evidence="1" id="KW-0812">Transmembrane</keyword>
<proteinExistence type="predicted"/>
<dbReference type="Proteomes" id="UP001417504">
    <property type="component" value="Unassembled WGS sequence"/>
</dbReference>
<protein>
    <recommendedName>
        <fullName evidence="4">Transmembrane protein</fullName>
    </recommendedName>
</protein>
<evidence type="ECO:0000313" key="2">
    <source>
        <dbReference type="EMBL" id="KAK9085404.1"/>
    </source>
</evidence>
<evidence type="ECO:0008006" key="4">
    <source>
        <dbReference type="Google" id="ProtNLM"/>
    </source>
</evidence>
<feature type="transmembrane region" description="Helical" evidence="1">
    <location>
        <begin position="76"/>
        <end position="98"/>
    </location>
</feature>
<name>A0AAP0EA82_9MAGN</name>
<keyword evidence="3" id="KW-1185">Reference proteome</keyword>